<evidence type="ECO:0000256" key="3">
    <source>
        <dbReference type="ARBA" id="ARBA00022490"/>
    </source>
</evidence>
<evidence type="ECO:0000256" key="4">
    <source>
        <dbReference type="ARBA" id="ARBA00022552"/>
    </source>
</evidence>
<evidence type="ECO:0000313" key="13">
    <source>
        <dbReference type="Proteomes" id="UP000190423"/>
    </source>
</evidence>
<evidence type="ECO:0000256" key="9">
    <source>
        <dbReference type="ARBA" id="ARBA00047944"/>
    </source>
</evidence>
<feature type="domain" description="Ribosomal RNA small subunit methyltransferase E methyltransferase" evidence="11">
    <location>
        <begin position="96"/>
        <end position="264"/>
    </location>
</feature>
<evidence type="ECO:0000256" key="7">
    <source>
        <dbReference type="ARBA" id="ARBA00022691"/>
    </source>
</evidence>
<evidence type="ECO:0000259" key="11">
    <source>
        <dbReference type="Pfam" id="PF04452"/>
    </source>
</evidence>
<accession>A0A1T4MLY9</accession>
<dbReference type="GO" id="GO:0005737">
    <property type="term" value="C:cytoplasm"/>
    <property type="evidence" value="ECO:0007669"/>
    <property type="project" value="UniProtKB-SubCell"/>
</dbReference>
<sequence length="286" mass="31346">MRQFISSAQPDKDGLLYVSGKEFRYLRQVLRLKCGDMLSVRLPDGELCSTTVCRIDEGKKSAVLQVCADGGSFEESQNVTRGVKACEIENAFSYVDYYLFQYIAKPVKMEQIIRQAVECGVKYIVPVTGAFSQKACIAAMKGTKTERFERIIREARQQSGSPVETTVLAPVTTEQAAAFWEEQCAGEKDTAAVILWERSENTVPLKTVLEGKKIRKAAVAVGCEGGISAGEVQVLQKGGFVPVHFATNILRCETAALYGIAAVQSMILELVEKSTASPQTARYADF</sequence>
<evidence type="ECO:0000256" key="6">
    <source>
        <dbReference type="ARBA" id="ARBA00022679"/>
    </source>
</evidence>
<keyword evidence="5 10" id="KW-0489">Methyltransferase</keyword>
<dbReference type="PIRSF" id="PIRSF015601">
    <property type="entry name" value="MTase_slr0722"/>
    <property type="match status" value="1"/>
</dbReference>
<dbReference type="Gene3D" id="3.40.1280.10">
    <property type="match status" value="1"/>
</dbReference>
<dbReference type="InterPro" id="IPR046886">
    <property type="entry name" value="RsmE_MTase_dom"/>
</dbReference>
<gene>
    <name evidence="12" type="ORF">SAMN02745149_02026</name>
</gene>
<dbReference type="InterPro" id="IPR015947">
    <property type="entry name" value="PUA-like_sf"/>
</dbReference>
<proteinExistence type="inferred from homology"/>
<dbReference type="OrthoDB" id="9815641at2"/>
<organism evidence="12 13">
    <name type="scientific">Treponema porcinum</name>
    <dbReference type="NCBI Taxonomy" id="261392"/>
    <lineage>
        <taxon>Bacteria</taxon>
        <taxon>Pseudomonadati</taxon>
        <taxon>Spirochaetota</taxon>
        <taxon>Spirochaetia</taxon>
        <taxon>Spirochaetales</taxon>
        <taxon>Treponemataceae</taxon>
        <taxon>Treponema</taxon>
    </lineage>
</organism>
<name>A0A1T4MLY9_TREPO</name>
<keyword evidence="13" id="KW-1185">Reference proteome</keyword>
<dbReference type="STRING" id="261392.SAMN02745149_02026"/>
<dbReference type="InterPro" id="IPR006700">
    <property type="entry name" value="RsmE"/>
</dbReference>
<dbReference type="Pfam" id="PF04452">
    <property type="entry name" value="Methyltrans_RNA"/>
    <property type="match status" value="1"/>
</dbReference>
<protein>
    <recommendedName>
        <fullName evidence="10">Ribosomal RNA small subunit methyltransferase E</fullName>
        <ecNumber evidence="10">2.1.1.193</ecNumber>
    </recommendedName>
</protein>
<evidence type="ECO:0000256" key="1">
    <source>
        <dbReference type="ARBA" id="ARBA00004496"/>
    </source>
</evidence>
<evidence type="ECO:0000256" key="5">
    <source>
        <dbReference type="ARBA" id="ARBA00022603"/>
    </source>
</evidence>
<comment type="catalytic activity">
    <reaction evidence="9 10">
        <text>uridine(1498) in 16S rRNA + S-adenosyl-L-methionine = N(3)-methyluridine(1498) in 16S rRNA + S-adenosyl-L-homocysteine + H(+)</text>
        <dbReference type="Rhea" id="RHEA:42920"/>
        <dbReference type="Rhea" id="RHEA-COMP:10283"/>
        <dbReference type="Rhea" id="RHEA-COMP:10284"/>
        <dbReference type="ChEBI" id="CHEBI:15378"/>
        <dbReference type="ChEBI" id="CHEBI:57856"/>
        <dbReference type="ChEBI" id="CHEBI:59789"/>
        <dbReference type="ChEBI" id="CHEBI:65315"/>
        <dbReference type="ChEBI" id="CHEBI:74502"/>
        <dbReference type="EC" id="2.1.1.193"/>
    </reaction>
</comment>
<comment type="function">
    <text evidence="8 10">Specifically methylates the N3 position of the uracil ring of uridine 1498 (m3U1498) in 16S rRNA. Acts on the fully assembled 30S ribosomal subunit.</text>
</comment>
<dbReference type="SUPFAM" id="SSF88697">
    <property type="entry name" value="PUA domain-like"/>
    <property type="match status" value="1"/>
</dbReference>
<dbReference type="PANTHER" id="PTHR30027:SF3">
    <property type="entry name" value="16S RRNA (URACIL(1498)-N(3))-METHYLTRANSFERASE"/>
    <property type="match status" value="1"/>
</dbReference>
<evidence type="ECO:0000313" key="12">
    <source>
        <dbReference type="EMBL" id="SJZ67805.1"/>
    </source>
</evidence>
<dbReference type="InterPro" id="IPR029026">
    <property type="entry name" value="tRNA_m1G_MTases_N"/>
</dbReference>
<dbReference type="GO" id="GO:0070475">
    <property type="term" value="P:rRNA base methylation"/>
    <property type="evidence" value="ECO:0007669"/>
    <property type="project" value="TreeGrafter"/>
</dbReference>
<dbReference type="RefSeq" id="WP_078933912.1">
    <property type="nucleotide sequence ID" value="NZ_FUWG01000016.1"/>
</dbReference>
<dbReference type="InterPro" id="IPR029028">
    <property type="entry name" value="Alpha/beta_knot_MTases"/>
</dbReference>
<dbReference type="NCBIfam" id="TIGR00046">
    <property type="entry name" value="RsmE family RNA methyltransferase"/>
    <property type="match status" value="1"/>
</dbReference>
<keyword evidence="7 10" id="KW-0949">S-adenosyl-L-methionine</keyword>
<dbReference type="GeneID" id="78317298"/>
<dbReference type="EMBL" id="FUWG01000016">
    <property type="protein sequence ID" value="SJZ67805.1"/>
    <property type="molecule type" value="Genomic_DNA"/>
</dbReference>
<dbReference type="Proteomes" id="UP000190423">
    <property type="component" value="Unassembled WGS sequence"/>
</dbReference>
<keyword evidence="3 10" id="KW-0963">Cytoplasm</keyword>
<dbReference type="EC" id="2.1.1.193" evidence="10"/>
<evidence type="ECO:0000256" key="8">
    <source>
        <dbReference type="ARBA" id="ARBA00025699"/>
    </source>
</evidence>
<comment type="subcellular location">
    <subcellularLocation>
        <location evidence="1 10">Cytoplasm</location>
    </subcellularLocation>
</comment>
<dbReference type="CDD" id="cd18084">
    <property type="entry name" value="RsmE-like"/>
    <property type="match status" value="1"/>
</dbReference>
<evidence type="ECO:0000256" key="2">
    <source>
        <dbReference type="ARBA" id="ARBA00005528"/>
    </source>
</evidence>
<comment type="similarity">
    <text evidence="2 10">Belongs to the RNA methyltransferase RsmE family.</text>
</comment>
<dbReference type="GO" id="GO:0070042">
    <property type="term" value="F:rRNA (uridine-N3-)-methyltransferase activity"/>
    <property type="evidence" value="ECO:0007669"/>
    <property type="project" value="TreeGrafter"/>
</dbReference>
<reference evidence="12 13" key="1">
    <citation type="submission" date="2017-02" db="EMBL/GenBank/DDBJ databases">
        <authorList>
            <person name="Peterson S.W."/>
        </authorList>
    </citation>
    <scope>NUCLEOTIDE SEQUENCE [LARGE SCALE GENOMIC DNA]</scope>
    <source>
        <strain evidence="12 13">ATCC BAA-908</strain>
    </source>
</reference>
<dbReference type="SUPFAM" id="SSF75217">
    <property type="entry name" value="alpha/beta knot"/>
    <property type="match status" value="1"/>
</dbReference>
<keyword evidence="6 10" id="KW-0808">Transferase</keyword>
<keyword evidence="4 10" id="KW-0698">rRNA processing</keyword>
<dbReference type="AlphaFoldDB" id="A0A1T4MLY9"/>
<dbReference type="PANTHER" id="PTHR30027">
    <property type="entry name" value="RIBOSOMAL RNA SMALL SUBUNIT METHYLTRANSFERASE E"/>
    <property type="match status" value="1"/>
</dbReference>
<evidence type="ECO:0000256" key="10">
    <source>
        <dbReference type="PIRNR" id="PIRNR015601"/>
    </source>
</evidence>